<feature type="region of interest" description="Disordered" evidence="1">
    <location>
        <begin position="31"/>
        <end position="55"/>
    </location>
</feature>
<feature type="compositionally biased region" description="Polar residues" evidence="1">
    <location>
        <begin position="983"/>
        <end position="995"/>
    </location>
</feature>
<proteinExistence type="predicted"/>
<feature type="compositionally biased region" description="Low complexity" evidence="1">
    <location>
        <begin position="926"/>
        <end position="939"/>
    </location>
</feature>
<feature type="compositionally biased region" description="Low complexity" evidence="1">
    <location>
        <begin position="31"/>
        <end position="40"/>
    </location>
</feature>
<comment type="caution">
    <text evidence="2">The sequence shown here is derived from an EMBL/GenBank/DDBJ whole genome shotgun (WGS) entry which is preliminary data.</text>
</comment>
<evidence type="ECO:0000313" key="2">
    <source>
        <dbReference type="EMBL" id="CAH2107925.1"/>
    </source>
</evidence>
<organism evidence="2 3">
    <name type="scientific">Euphydryas editha</name>
    <name type="common">Edith's checkerspot</name>
    <dbReference type="NCBI Taxonomy" id="104508"/>
    <lineage>
        <taxon>Eukaryota</taxon>
        <taxon>Metazoa</taxon>
        <taxon>Ecdysozoa</taxon>
        <taxon>Arthropoda</taxon>
        <taxon>Hexapoda</taxon>
        <taxon>Insecta</taxon>
        <taxon>Pterygota</taxon>
        <taxon>Neoptera</taxon>
        <taxon>Endopterygota</taxon>
        <taxon>Lepidoptera</taxon>
        <taxon>Glossata</taxon>
        <taxon>Ditrysia</taxon>
        <taxon>Papilionoidea</taxon>
        <taxon>Nymphalidae</taxon>
        <taxon>Nymphalinae</taxon>
        <taxon>Euphydryas</taxon>
    </lineage>
</organism>
<evidence type="ECO:0000256" key="1">
    <source>
        <dbReference type="SAM" id="MobiDB-lite"/>
    </source>
</evidence>
<feature type="compositionally biased region" description="Polar residues" evidence="1">
    <location>
        <begin position="1010"/>
        <end position="1020"/>
    </location>
</feature>
<feature type="region of interest" description="Disordered" evidence="1">
    <location>
        <begin position="325"/>
        <end position="346"/>
    </location>
</feature>
<sequence>MTLSEAAIACYKTGRVPALFCSSGSSSPECSSSEESAGAPYASEHSEPRAAADDGYEADVEISKLELSINMKTKKQTDLSLLNDVSNIQAQDVMRMDCPENNKSGEMVHPELCVIVVDILSQLIDKLLSGGGARAHCEEVSRVCGVLARAWAARGARAPPVLRRLLAPDAPAARLLALTDPAYTELQRSVLELVQAVGAHSLEAGELAALLRPLAAARPPLALLLAALRALLARARAHTPDHILSFPVDPDPAEEVAAEEAGSSCAQQAELAARRLRLAHLRAGVWSPWAAGGARCALGGGWAPWLQGFAVALWLRLHCARPAEETKEWQDEPPDPDEGLKSPRREAPGSEYMHVFSIGHDSLLFELWINTTNGSVSVRLSRPDAMGSKLVSVGRARTALAAGARWRCLALNVAERVHKRRIHIQRRRCLALNVAERVHKRRIHIQVTIYVDGRECETLSLPLQGILVRKATPCSLLLGQAGGAAGGAAGGGAGGALHVGGVRVYRAPVLAAPGALHLAAHGPDLPCQIPCESANFPSIITPELLELNIDWDSVYEISSQTLRELHDNLLLTFYPHAPDIINLYHQAQTIPTVFGGRAAGGAGGGEAPEALRVRWSGAPRVSAHRGFAPALLALGGPDLLFYLFARTVELRADAEEQASALALLLRACSVDARLAAQLHAGALDLLLPVLAARHARVNHHMLKVILDEACSSPILLPSGSVGSHATLLVRNESILLEPRLVLLLMRAWRHFDTDEEVVWEESGGAGEVPGEGAPEGGRQRGSAWLLALAALGALLAPAHPHRAFNYYQACRVDLLRHLLHACKERFLNSSRAALSDACSARLVALIRALLGAPPPLPHLALLADFLLLMHQASDTFVTHSRANFYFLLTPDTPETSDFNFLNFINKRRKLPTAANNKRLYDTMERSSSSSVSSEAVSDAQSHDQGPHDQKPHNQEPHDQEPHDQEPHDQEPNDQGKPRDAESNTDPESTSDSTKQLKGLINMQIKESRQKQLSSSENSDAATERSTENTDEGLEKVVKETTSPAEADSAEQLYTGSIYQQRRVRTGAEPGWRACEGLLLLLRDALHAAGAAALAPDTLVVLANHGDAGVRAAVVRAAAAARLPPRCLPLLANQIALYPCSWELATACAVLLTGCDVPLEDQLDEHTWATLDEEAAGRAGPLLALLPRCAREDAALAHNVAALLRRLVDRSSLKALNEVALVEAVVRAVRAAGQEGGDSEGRDLVLEDLYDLLCRVAVKVLAGNHSMQV</sequence>
<dbReference type="EMBL" id="CAKOGL010000031">
    <property type="protein sequence ID" value="CAH2107925.1"/>
    <property type="molecule type" value="Genomic_DNA"/>
</dbReference>
<protein>
    <recommendedName>
        <fullName evidence="4">Lysosomal-trafficking regulator</fullName>
    </recommendedName>
</protein>
<gene>
    <name evidence="2" type="ORF">EEDITHA_LOCUS21908</name>
</gene>
<feature type="compositionally biased region" description="Basic and acidic residues" evidence="1">
    <location>
        <begin position="1021"/>
        <end position="1038"/>
    </location>
</feature>
<feature type="compositionally biased region" description="Basic and acidic residues" evidence="1">
    <location>
        <begin position="940"/>
        <end position="981"/>
    </location>
</feature>
<reference evidence="2" key="1">
    <citation type="submission" date="2022-03" db="EMBL/GenBank/DDBJ databases">
        <authorList>
            <person name="Tunstrom K."/>
        </authorList>
    </citation>
    <scope>NUCLEOTIDE SEQUENCE</scope>
</reference>
<feature type="region of interest" description="Disordered" evidence="1">
    <location>
        <begin position="915"/>
        <end position="1049"/>
    </location>
</feature>
<name>A0AAU9VB04_EUPED</name>
<accession>A0AAU9VB04</accession>
<evidence type="ECO:0008006" key="4">
    <source>
        <dbReference type="Google" id="ProtNLM"/>
    </source>
</evidence>
<dbReference type="Proteomes" id="UP001153954">
    <property type="component" value="Unassembled WGS sequence"/>
</dbReference>
<keyword evidence="3" id="KW-1185">Reference proteome</keyword>
<dbReference type="AlphaFoldDB" id="A0AAU9VB04"/>
<evidence type="ECO:0000313" key="3">
    <source>
        <dbReference type="Proteomes" id="UP001153954"/>
    </source>
</evidence>